<keyword evidence="1" id="KW-1133">Transmembrane helix</keyword>
<dbReference type="KEGG" id="clup:CLUP02_08404"/>
<evidence type="ECO:0000313" key="2">
    <source>
        <dbReference type="EMBL" id="UQC82914.1"/>
    </source>
</evidence>
<dbReference type="GeneID" id="73342404"/>
<proteinExistence type="predicted"/>
<protein>
    <submittedName>
        <fullName evidence="2">Uncharacterized protein</fullName>
    </submittedName>
</protein>
<keyword evidence="3" id="KW-1185">Reference proteome</keyword>
<evidence type="ECO:0000256" key="1">
    <source>
        <dbReference type="SAM" id="Phobius"/>
    </source>
</evidence>
<organism evidence="2 3">
    <name type="scientific">Colletotrichum lupini</name>
    <dbReference type="NCBI Taxonomy" id="145971"/>
    <lineage>
        <taxon>Eukaryota</taxon>
        <taxon>Fungi</taxon>
        <taxon>Dikarya</taxon>
        <taxon>Ascomycota</taxon>
        <taxon>Pezizomycotina</taxon>
        <taxon>Sordariomycetes</taxon>
        <taxon>Hypocreomycetidae</taxon>
        <taxon>Glomerellales</taxon>
        <taxon>Glomerellaceae</taxon>
        <taxon>Colletotrichum</taxon>
        <taxon>Colletotrichum acutatum species complex</taxon>
    </lineage>
</organism>
<dbReference type="Proteomes" id="UP000830671">
    <property type="component" value="Chromosome 4"/>
</dbReference>
<feature type="transmembrane region" description="Helical" evidence="1">
    <location>
        <begin position="51"/>
        <end position="74"/>
    </location>
</feature>
<keyword evidence="1" id="KW-0812">Transmembrane</keyword>
<reference evidence="2" key="1">
    <citation type="journal article" date="2021" name="Mol. Plant Microbe Interact.">
        <title>Complete Genome Sequence of the Plant-Pathogenic Fungus Colletotrichum lupini.</title>
        <authorList>
            <person name="Baroncelli R."/>
            <person name="Pensec F."/>
            <person name="Da Lio D."/>
            <person name="Boufleur T."/>
            <person name="Vicente I."/>
            <person name="Sarrocco S."/>
            <person name="Picot A."/>
            <person name="Baraldi E."/>
            <person name="Sukno S."/>
            <person name="Thon M."/>
            <person name="Le Floch G."/>
        </authorList>
    </citation>
    <scope>NUCLEOTIDE SEQUENCE</scope>
    <source>
        <strain evidence="2">IMI 504893</strain>
    </source>
</reference>
<gene>
    <name evidence="2" type="ORF">CLUP02_08404</name>
</gene>
<accession>A0A9Q8WGV9</accession>
<dbReference type="AlphaFoldDB" id="A0A9Q8WGV9"/>
<evidence type="ECO:0000313" key="3">
    <source>
        <dbReference type="Proteomes" id="UP000830671"/>
    </source>
</evidence>
<dbReference type="RefSeq" id="XP_049144537.1">
    <property type="nucleotide sequence ID" value="XM_049287394.1"/>
</dbReference>
<dbReference type="EMBL" id="CP019476">
    <property type="protein sequence ID" value="UQC82914.1"/>
    <property type="molecule type" value="Genomic_DNA"/>
</dbReference>
<sequence length="112" mass="12762">MGLDVRETRKPMYRITCYPRIRRVGHGSGYLPLPVRPAQSSFPRLPSLHPLLLFLFLFLFLFLLFLFLLLLLLLSPSLRSESPSLLLNLPSAFLKDAGDLLTRLLSLCLLPL</sequence>
<keyword evidence="1" id="KW-0472">Membrane</keyword>
<name>A0A9Q8WGV9_9PEZI</name>